<keyword evidence="2" id="KW-1185">Reference proteome</keyword>
<sequence>MMNNTPQQILNIEDALVSEDNPARLNGPLDYERCARLHNYLVAYGWMARHGQEASNLDELASQPFVLADENIQGVRERLHPSVNSFIGSIFSPESSFFYWVYGIQMMLVDDIFPDEENDLNDLERFVVIYDTVVDLGSHCVGVVYDQQLHRAAFPTTLENLDSVQPIHEHEDMWFPLETILTNWIHMLRIGKITADSPEGEAPKELARSRSQIGLWSWLPYSTSQIDSTVAAIDRYSAAIEARMPSRSLLPISRDTPLFTDAELDAASIPEECFIRSVLTRVKTPRFKAIAPGLEVPHDTMAFIARQRFTRVPRDHGGWGENIPPVLLFAAADNSRTVSFGEEIRWLFFGRDDTVSFNGNDLIPTGLYSESVCRCEYDTEEAGFRLLLPFRDYNARMSDGTSISLGSVSQLFQHGIFHPFGGERRAQRLERLIDRWRELVESGVWTVGRDGVEGTIDRFRTNAWMDYWIAPDW</sequence>
<dbReference type="OrthoDB" id="3029470at2759"/>
<protein>
    <submittedName>
        <fullName evidence="1">Uncharacterized protein</fullName>
    </submittedName>
</protein>
<evidence type="ECO:0000313" key="1">
    <source>
        <dbReference type="EMBL" id="KXG50805.1"/>
    </source>
</evidence>
<proteinExistence type="predicted"/>
<dbReference type="STRING" id="5078.A0A135LPA9"/>
<dbReference type="Proteomes" id="UP000070168">
    <property type="component" value="Unassembled WGS sequence"/>
</dbReference>
<name>A0A135LPA9_PENPA</name>
<comment type="caution">
    <text evidence="1">The sequence shown here is derived from an EMBL/GenBank/DDBJ whole genome shotgun (WGS) entry which is preliminary data.</text>
</comment>
<dbReference type="OMA" id="EHEDMWF"/>
<organism evidence="1 2">
    <name type="scientific">Penicillium patulum</name>
    <name type="common">Penicillium griseofulvum</name>
    <dbReference type="NCBI Taxonomy" id="5078"/>
    <lineage>
        <taxon>Eukaryota</taxon>
        <taxon>Fungi</taxon>
        <taxon>Dikarya</taxon>
        <taxon>Ascomycota</taxon>
        <taxon>Pezizomycotina</taxon>
        <taxon>Eurotiomycetes</taxon>
        <taxon>Eurotiomycetidae</taxon>
        <taxon>Eurotiales</taxon>
        <taxon>Aspergillaceae</taxon>
        <taxon>Penicillium</taxon>
    </lineage>
</organism>
<accession>A0A135LPA9</accession>
<reference evidence="1 2" key="1">
    <citation type="journal article" date="2016" name="BMC Genomics">
        <title>Genome sequencing and secondary metabolism of the postharvest pathogen Penicillium griseofulvum.</title>
        <authorList>
            <person name="Banani H."/>
            <person name="Marcet-Houben M."/>
            <person name="Ballester A.R."/>
            <person name="Abbruscato P."/>
            <person name="Gonzalez-Candelas L."/>
            <person name="Gabaldon T."/>
            <person name="Spadaro D."/>
        </authorList>
    </citation>
    <scope>NUCLEOTIDE SEQUENCE [LARGE SCALE GENOMIC DNA]</scope>
    <source>
        <strain evidence="1 2">PG3</strain>
    </source>
</reference>
<dbReference type="EMBL" id="LHQR01000044">
    <property type="protein sequence ID" value="KXG50805.1"/>
    <property type="molecule type" value="Genomic_DNA"/>
</dbReference>
<gene>
    <name evidence="1" type="ORF">PGRI_063770</name>
</gene>
<evidence type="ECO:0000313" key="2">
    <source>
        <dbReference type="Proteomes" id="UP000070168"/>
    </source>
</evidence>
<dbReference type="AlphaFoldDB" id="A0A135LPA9"/>
<dbReference type="RefSeq" id="XP_040649341.1">
    <property type="nucleotide sequence ID" value="XM_040794091.1"/>
</dbReference>
<dbReference type="GeneID" id="63709391"/>